<dbReference type="Proteomes" id="UP000714275">
    <property type="component" value="Unassembled WGS sequence"/>
</dbReference>
<feature type="compositionally biased region" description="Low complexity" evidence="1">
    <location>
        <begin position="54"/>
        <end position="70"/>
    </location>
</feature>
<dbReference type="EMBL" id="JABBWD010000025">
    <property type="protein sequence ID" value="KAG1776608.1"/>
    <property type="molecule type" value="Genomic_DNA"/>
</dbReference>
<dbReference type="OrthoDB" id="4080456at2759"/>
<evidence type="ECO:0000256" key="1">
    <source>
        <dbReference type="SAM" id="MobiDB-lite"/>
    </source>
</evidence>
<name>A0A9P6ZUA0_9AGAM</name>
<proteinExistence type="predicted"/>
<comment type="caution">
    <text evidence="2">The sequence shown here is derived from an EMBL/GenBank/DDBJ whole genome shotgun (WGS) entry which is preliminary data.</text>
</comment>
<sequence length="185" mass="20658">DHAQERDDTTRSSDQVESIRDILKVLANQAQEDGCELDDIMSTTSLTTPDLCDSTTTASESSSSQHSFSSPLGFLQEAFSDVPLERLQRLLREECGEAPEGDGDVDMERVVEYILNMEHVRDLEERGNVALERTPSPLLNGDWESVVHTKPKATPKHFSKVNNKSTSDDTLQTSKVIRFIVRLGH</sequence>
<gene>
    <name evidence="2" type="ORF">EV702DRAFT_1228134</name>
</gene>
<keyword evidence="3" id="KW-1185">Reference proteome</keyword>
<evidence type="ECO:0000313" key="3">
    <source>
        <dbReference type="Proteomes" id="UP000714275"/>
    </source>
</evidence>
<reference evidence="2" key="1">
    <citation type="journal article" date="2020" name="New Phytol.">
        <title>Comparative genomics reveals dynamic genome evolution in host specialist ectomycorrhizal fungi.</title>
        <authorList>
            <person name="Lofgren L.A."/>
            <person name="Nguyen N.H."/>
            <person name="Vilgalys R."/>
            <person name="Ruytinx J."/>
            <person name="Liao H.L."/>
            <person name="Branco S."/>
            <person name="Kuo A."/>
            <person name="LaButti K."/>
            <person name="Lipzen A."/>
            <person name="Andreopoulos W."/>
            <person name="Pangilinan J."/>
            <person name="Riley R."/>
            <person name="Hundley H."/>
            <person name="Na H."/>
            <person name="Barry K."/>
            <person name="Grigoriev I.V."/>
            <person name="Stajich J.E."/>
            <person name="Kennedy P.G."/>
        </authorList>
    </citation>
    <scope>NUCLEOTIDE SEQUENCE</scope>
    <source>
        <strain evidence="2">DOB743</strain>
    </source>
</reference>
<protein>
    <submittedName>
        <fullName evidence="2">Uncharacterized protein</fullName>
    </submittedName>
</protein>
<dbReference type="AlphaFoldDB" id="A0A9P6ZUA0"/>
<feature type="region of interest" description="Disordered" evidence="1">
    <location>
        <begin position="50"/>
        <end position="70"/>
    </location>
</feature>
<evidence type="ECO:0000313" key="2">
    <source>
        <dbReference type="EMBL" id="KAG1776608.1"/>
    </source>
</evidence>
<accession>A0A9P6ZUA0</accession>
<feature type="non-terminal residue" evidence="2">
    <location>
        <position position="1"/>
    </location>
</feature>
<organism evidence="2 3">
    <name type="scientific">Suillus placidus</name>
    <dbReference type="NCBI Taxonomy" id="48579"/>
    <lineage>
        <taxon>Eukaryota</taxon>
        <taxon>Fungi</taxon>
        <taxon>Dikarya</taxon>
        <taxon>Basidiomycota</taxon>
        <taxon>Agaricomycotina</taxon>
        <taxon>Agaricomycetes</taxon>
        <taxon>Agaricomycetidae</taxon>
        <taxon>Boletales</taxon>
        <taxon>Suillineae</taxon>
        <taxon>Suillaceae</taxon>
        <taxon>Suillus</taxon>
    </lineage>
</organism>